<keyword evidence="2" id="KW-1185">Reference proteome</keyword>
<dbReference type="InterPro" id="IPR014937">
    <property type="entry name" value="DUF1810"/>
</dbReference>
<dbReference type="Gene3D" id="1.25.40.380">
    <property type="entry name" value="Protein of unknown function DUF1810"/>
    <property type="match status" value="1"/>
</dbReference>
<dbReference type="InterPro" id="IPR036287">
    <property type="entry name" value="Rv1873-like_sf"/>
</dbReference>
<evidence type="ECO:0000313" key="1">
    <source>
        <dbReference type="EMBL" id="RVT52721.1"/>
    </source>
</evidence>
<dbReference type="OrthoDB" id="9801870at2"/>
<dbReference type="RefSeq" id="WP_128198093.1">
    <property type="nucleotide sequence ID" value="NZ_SACT01000002.1"/>
</dbReference>
<dbReference type="Proteomes" id="UP000288178">
    <property type="component" value="Unassembled WGS sequence"/>
</dbReference>
<evidence type="ECO:0000313" key="2">
    <source>
        <dbReference type="Proteomes" id="UP000288178"/>
    </source>
</evidence>
<sequence length="144" mass="15514">MPPAADPHDLQRFVAAQDPVWDTVAAELRAGDKRSHWMWFVFPQLAVLGRSATARHFGLTGLDDARAYAAHPVLGARLRAACDWLLQAPPGRSSLDILGPPDHLKLRSSMTLFAAAVPSEPLFAAVLARFDGGQPDPLTLEALG</sequence>
<gene>
    <name evidence="1" type="ORF">ENE75_09910</name>
</gene>
<dbReference type="EMBL" id="SACT01000002">
    <property type="protein sequence ID" value="RVT52721.1"/>
    <property type="molecule type" value="Genomic_DNA"/>
</dbReference>
<accession>A0A437JYK1</accession>
<comment type="caution">
    <text evidence="1">The sequence shown here is derived from an EMBL/GenBank/DDBJ whole genome shotgun (WGS) entry which is preliminary data.</text>
</comment>
<dbReference type="AlphaFoldDB" id="A0A437JYK1"/>
<reference evidence="1 2" key="1">
    <citation type="submission" date="2019-01" db="EMBL/GenBank/DDBJ databases">
        <authorList>
            <person name="Chen W.-M."/>
        </authorList>
    </citation>
    <scope>NUCLEOTIDE SEQUENCE [LARGE SCALE GENOMIC DNA]</scope>
    <source>
        <strain evidence="1 2">ICH-3</strain>
    </source>
</reference>
<proteinExistence type="predicted"/>
<dbReference type="SUPFAM" id="SSF140736">
    <property type="entry name" value="Rv1873-like"/>
    <property type="match status" value="1"/>
</dbReference>
<dbReference type="PIRSF" id="PIRSF008546">
    <property type="entry name" value="UCP008546"/>
    <property type="match status" value="1"/>
</dbReference>
<protein>
    <submittedName>
        <fullName evidence="1">DUF1810 domain-containing protein</fullName>
    </submittedName>
</protein>
<organism evidence="1 2">
    <name type="scientific">Rubrivivax albus</name>
    <dbReference type="NCBI Taxonomy" id="2499835"/>
    <lineage>
        <taxon>Bacteria</taxon>
        <taxon>Pseudomonadati</taxon>
        <taxon>Pseudomonadota</taxon>
        <taxon>Betaproteobacteria</taxon>
        <taxon>Burkholderiales</taxon>
        <taxon>Sphaerotilaceae</taxon>
        <taxon>Rubrivivax</taxon>
    </lineage>
</organism>
<name>A0A437JYK1_9BURK</name>
<dbReference type="Pfam" id="PF08837">
    <property type="entry name" value="DUF1810"/>
    <property type="match status" value="1"/>
</dbReference>